<dbReference type="SUPFAM" id="SSF53686">
    <property type="entry name" value="Tryptophan synthase beta subunit-like PLP-dependent enzymes"/>
    <property type="match status" value="1"/>
</dbReference>
<dbReference type="InterPro" id="IPR000634">
    <property type="entry name" value="Ser/Thr_deHydtase_PyrdxlP-BS"/>
</dbReference>
<gene>
    <name evidence="15" type="ORF">BBF96_01175</name>
</gene>
<dbReference type="CDD" id="cd01563">
    <property type="entry name" value="Thr-synth_1"/>
    <property type="match status" value="1"/>
</dbReference>
<dbReference type="RefSeq" id="WP_127015452.1">
    <property type="nucleotide sequence ID" value="NZ_CP016379.1"/>
</dbReference>
<dbReference type="Pfam" id="PF00291">
    <property type="entry name" value="PALP"/>
    <property type="match status" value="1"/>
</dbReference>
<evidence type="ECO:0000313" key="16">
    <source>
        <dbReference type="Proteomes" id="UP000267250"/>
    </source>
</evidence>
<dbReference type="OrthoDB" id="9778118at2"/>
<dbReference type="EMBL" id="CP016379">
    <property type="protein sequence ID" value="AZR72124.1"/>
    <property type="molecule type" value="Genomic_DNA"/>
</dbReference>
<evidence type="ECO:0000256" key="4">
    <source>
        <dbReference type="ARBA" id="ARBA00005517"/>
    </source>
</evidence>
<accession>A0A3Q9HNP1</accession>
<evidence type="ECO:0000256" key="13">
    <source>
        <dbReference type="PIRSR" id="PIRSR604450-51"/>
    </source>
</evidence>
<proteinExistence type="inferred from homology"/>
<name>A0A3Q9HNP1_9FIRM</name>
<feature type="modified residue" description="N6-(pyridoxal phosphate)lysine" evidence="13">
    <location>
        <position position="96"/>
    </location>
</feature>
<dbReference type="EC" id="4.2.3.1" evidence="5 12"/>
<evidence type="ECO:0000256" key="2">
    <source>
        <dbReference type="ARBA" id="ARBA00003648"/>
    </source>
</evidence>
<evidence type="ECO:0000256" key="10">
    <source>
        <dbReference type="ARBA" id="ARBA00023239"/>
    </source>
</evidence>
<comment type="function">
    <text evidence="2">Catalyzes the gamma-elimination of phosphate from L-phosphohomoserine and the beta-addition of water to produce L-threonine.</text>
</comment>
<dbReference type="PANTHER" id="PTHR48078">
    <property type="entry name" value="THREONINE DEHYDRATASE, MITOCHONDRIAL-RELATED"/>
    <property type="match status" value="1"/>
</dbReference>
<dbReference type="Proteomes" id="UP000267250">
    <property type="component" value="Chromosome"/>
</dbReference>
<dbReference type="PANTHER" id="PTHR48078:SF6">
    <property type="entry name" value="L-THREONINE DEHYDRATASE CATABOLIC TDCB"/>
    <property type="match status" value="1"/>
</dbReference>
<comment type="similarity">
    <text evidence="4">Belongs to the threonine synthase family.</text>
</comment>
<feature type="domain" description="Tryptophan synthase beta chain-like PALP" evidence="14">
    <location>
        <begin position="63"/>
        <end position="355"/>
    </location>
</feature>
<sequence>MQSNFVCYRCEKKYSLDKPIWRCECGGLLKIERRFKTMEIQKEDLSLWRYRDLLPVEQKDAMITLGEGMTPLLQRMISGYNIYLKMEFLSPTGSFKDRGAAVLLSKIKEWGIDRIVEDSSGNAGAAIAAYSAAAGVQCEIYLPEKTSEGKIKQIEAYGSSIKKIPGERDAVSRAVMEAAESVYYASHSWNPLFFEGTKTMAFEIWEQLGYQAPEFLVIPVGNGTMLLGAFIGFMDLLKMGQIEKLPRFIAVQSANCAPIYARFYGLELKSIKPTVAEGISVGEPVRIDEIVEAVRETGGEVVTVTDKEVLKGVRELSRMGIYVEPTSGTVVAGFYQAIKKGLIKLKDKVILPLTGNGLKKG</sequence>
<protein>
    <recommendedName>
        <fullName evidence="6 12">Threonine synthase</fullName>
        <ecNumber evidence="5 12">4.2.3.1</ecNumber>
    </recommendedName>
</protein>
<comment type="cofactor">
    <cofactor evidence="1 13">
        <name>pyridoxal 5'-phosphate</name>
        <dbReference type="ChEBI" id="CHEBI:597326"/>
    </cofactor>
</comment>
<evidence type="ECO:0000256" key="8">
    <source>
        <dbReference type="ARBA" id="ARBA00022697"/>
    </source>
</evidence>
<keyword evidence="10" id="KW-0456">Lyase</keyword>
<evidence type="ECO:0000256" key="9">
    <source>
        <dbReference type="ARBA" id="ARBA00022898"/>
    </source>
</evidence>
<evidence type="ECO:0000256" key="7">
    <source>
        <dbReference type="ARBA" id="ARBA00022605"/>
    </source>
</evidence>
<evidence type="ECO:0000256" key="5">
    <source>
        <dbReference type="ARBA" id="ARBA00013028"/>
    </source>
</evidence>
<dbReference type="GO" id="GO:0009097">
    <property type="term" value="P:isoleucine biosynthetic process"/>
    <property type="evidence" value="ECO:0007669"/>
    <property type="project" value="TreeGrafter"/>
</dbReference>
<comment type="catalytic activity">
    <reaction evidence="11">
        <text>O-phospho-L-homoserine + H2O = L-threonine + phosphate</text>
        <dbReference type="Rhea" id="RHEA:10840"/>
        <dbReference type="ChEBI" id="CHEBI:15377"/>
        <dbReference type="ChEBI" id="CHEBI:43474"/>
        <dbReference type="ChEBI" id="CHEBI:57590"/>
        <dbReference type="ChEBI" id="CHEBI:57926"/>
        <dbReference type="EC" id="4.2.3.1"/>
    </reaction>
</comment>
<dbReference type="PROSITE" id="PS00165">
    <property type="entry name" value="DEHYDRATASE_SER_THR"/>
    <property type="match status" value="1"/>
</dbReference>
<evidence type="ECO:0000259" key="14">
    <source>
        <dbReference type="Pfam" id="PF00291"/>
    </source>
</evidence>
<dbReference type="InterPro" id="IPR036052">
    <property type="entry name" value="TrpB-like_PALP_sf"/>
</dbReference>
<dbReference type="Gene3D" id="3.40.50.1100">
    <property type="match status" value="2"/>
</dbReference>
<comment type="pathway">
    <text evidence="3">Amino-acid biosynthesis; L-threonine biosynthesis; L-threonine from L-aspartate: step 5/5.</text>
</comment>
<keyword evidence="16" id="KW-1185">Reference proteome</keyword>
<evidence type="ECO:0000313" key="15">
    <source>
        <dbReference type="EMBL" id="AZR72124.1"/>
    </source>
</evidence>
<keyword evidence="8" id="KW-0791">Threonine biosynthesis</keyword>
<dbReference type="InterPro" id="IPR050147">
    <property type="entry name" value="Ser/Thr_Dehydratase"/>
</dbReference>
<dbReference type="NCBIfam" id="TIGR00260">
    <property type="entry name" value="thrC"/>
    <property type="match status" value="1"/>
</dbReference>
<dbReference type="KEGG" id="aft:BBF96_01175"/>
<keyword evidence="9 13" id="KW-0663">Pyridoxal phosphate</keyword>
<dbReference type="GO" id="GO:0030170">
    <property type="term" value="F:pyridoxal phosphate binding"/>
    <property type="evidence" value="ECO:0007669"/>
    <property type="project" value="InterPro"/>
</dbReference>
<evidence type="ECO:0000256" key="3">
    <source>
        <dbReference type="ARBA" id="ARBA00004979"/>
    </source>
</evidence>
<evidence type="ECO:0000256" key="1">
    <source>
        <dbReference type="ARBA" id="ARBA00001933"/>
    </source>
</evidence>
<dbReference type="UniPathway" id="UPA00050">
    <property type="reaction ID" value="UER00065"/>
</dbReference>
<dbReference type="GO" id="GO:0006567">
    <property type="term" value="P:L-threonine catabolic process"/>
    <property type="evidence" value="ECO:0007669"/>
    <property type="project" value="TreeGrafter"/>
</dbReference>
<dbReference type="GO" id="GO:0009088">
    <property type="term" value="P:threonine biosynthetic process"/>
    <property type="evidence" value="ECO:0007669"/>
    <property type="project" value="UniProtKB-UniRule"/>
</dbReference>
<dbReference type="InterPro" id="IPR004450">
    <property type="entry name" value="Thr_synthase-like"/>
</dbReference>
<keyword evidence="7" id="KW-0028">Amino-acid biosynthesis</keyword>
<dbReference type="AlphaFoldDB" id="A0A3Q9HNP1"/>
<dbReference type="GO" id="GO:0006565">
    <property type="term" value="P:L-serine catabolic process"/>
    <property type="evidence" value="ECO:0007669"/>
    <property type="project" value="TreeGrafter"/>
</dbReference>
<reference evidence="15 16" key="1">
    <citation type="submission" date="2016-07" db="EMBL/GenBank/DDBJ databases">
        <title>Genome and transcriptome analysis of iron-reducing fermentative bacteria Anoxybacter fermentans.</title>
        <authorList>
            <person name="Zeng X."/>
            <person name="Shao Z."/>
        </authorList>
    </citation>
    <scope>NUCLEOTIDE SEQUENCE [LARGE SCALE GENOMIC DNA]</scope>
    <source>
        <strain evidence="15 16">DY22613</strain>
    </source>
</reference>
<evidence type="ECO:0000256" key="11">
    <source>
        <dbReference type="ARBA" id="ARBA00049144"/>
    </source>
</evidence>
<organism evidence="15 16">
    <name type="scientific">Anoxybacter fermentans</name>
    <dbReference type="NCBI Taxonomy" id="1323375"/>
    <lineage>
        <taxon>Bacteria</taxon>
        <taxon>Bacillati</taxon>
        <taxon>Bacillota</taxon>
        <taxon>Clostridia</taxon>
        <taxon>Halanaerobiales</taxon>
        <taxon>Anoxybacter</taxon>
    </lineage>
</organism>
<dbReference type="GO" id="GO:0003941">
    <property type="term" value="F:L-serine ammonia-lyase activity"/>
    <property type="evidence" value="ECO:0007669"/>
    <property type="project" value="TreeGrafter"/>
</dbReference>
<dbReference type="GO" id="GO:0004795">
    <property type="term" value="F:threonine synthase activity"/>
    <property type="evidence" value="ECO:0007669"/>
    <property type="project" value="UniProtKB-UniRule"/>
</dbReference>
<dbReference type="InterPro" id="IPR001926">
    <property type="entry name" value="TrpB-like_PALP"/>
</dbReference>
<dbReference type="GO" id="GO:0004794">
    <property type="term" value="F:threonine deaminase activity"/>
    <property type="evidence" value="ECO:0007669"/>
    <property type="project" value="TreeGrafter"/>
</dbReference>
<evidence type="ECO:0000256" key="6">
    <source>
        <dbReference type="ARBA" id="ARBA00018679"/>
    </source>
</evidence>
<evidence type="ECO:0000256" key="12">
    <source>
        <dbReference type="NCBIfam" id="TIGR00260"/>
    </source>
</evidence>